<dbReference type="Gene3D" id="1.10.10.160">
    <property type="match status" value="1"/>
</dbReference>
<evidence type="ECO:0000256" key="9">
    <source>
        <dbReference type="ARBA" id="ARBA00048988"/>
    </source>
</evidence>
<dbReference type="InterPro" id="IPR014017">
    <property type="entry name" value="DNA_helicase_UvrD-like_C"/>
</dbReference>
<dbReference type="PANTHER" id="PTHR11070">
    <property type="entry name" value="UVRD / RECB / PCRA DNA HELICASE FAMILY MEMBER"/>
    <property type="match status" value="1"/>
</dbReference>
<dbReference type="Gene3D" id="1.10.486.10">
    <property type="entry name" value="PCRA, domain 4"/>
    <property type="match status" value="1"/>
</dbReference>
<keyword evidence="4 10" id="KW-0347">Helicase</keyword>
<dbReference type="CDD" id="cd17932">
    <property type="entry name" value="DEXQc_UvrD"/>
    <property type="match status" value="1"/>
</dbReference>
<sequence>MFDLMEGLDPAQAAAVEHGDGPLVIVAGAGTGKTTTLTARVAHQLRRGCRPEELLLLTFTRRAAADMTSRAAALCSDPTAARRIWSGTFHAVAHRLVSEHARALGLHQIVLLDPADVVDLLETMRDEFQLTGTHTRLPSAQSLADICSRAINTGLAARTVIERDFPQYDHVTAEILALLGDFMTTKRRQGLLDFDDLLLAMRALLSDEATGTRIRARWRQVLVDEYQDLNQIQVDIVALLSPAGRGLTVVGDDAQAVYGFRGAHSAHLIDATRRFPGTTVVRLQTNFRSVQPILDLANIVRPAGELAQALTLTAARDSSGAGRAALRMCYDAADQARAVAESVLQAREEGAALHDQAVLMRASDHSRELEIELRIRRIPYVKYGGLRYTDTAHVKDLIAALRITANPQSELSLYRLLKLHRHVGKAHARNLSRMLSASPAGTVLGPGSDPDLDLDLRDPAHRAEAVAAAPAKARLAVAATLDGLAAAIANTEAAQRITGCLDVLRPLVKVAYLDAALRQDDLDRLALAAAASSDLERFLAELILDPAGVSTDFAQPPHIDDDYLVLSTVHSAKGLEWEHVHLIHVTDGAFPSDMALSSPNGLAEEARLFYVAVTRARDRLSLYHPQRLHRDVFKDRHVFTQRSRFLTDEAVAELDVSHHDTATADTGQSGNDPADPARRSADVAARVVIPTMDDLFA</sequence>
<protein>
    <recommendedName>
        <fullName evidence="8">DNA 3'-5' helicase</fullName>
        <ecNumber evidence="8">5.6.2.4</ecNumber>
    </recommendedName>
</protein>
<keyword evidence="5 10" id="KW-0067">ATP-binding</keyword>
<evidence type="ECO:0000256" key="11">
    <source>
        <dbReference type="SAM" id="MobiDB-lite"/>
    </source>
</evidence>
<reference evidence="14" key="1">
    <citation type="journal article" date="2018" name="Int. J. Syst. Evol. Microbiol.">
        <title>Jatrophihabitans telluris sp. nov., isolated from sediment soil of lava forest wetlands and the emended description of the genus Jatrophihabitans.</title>
        <authorList>
            <person name="Lee K.C."/>
            <person name="Suh M.K."/>
            <person name="Eom M.K."/>
            <person name="Kim K.K."/>
            <person name="Kim J.S."/>
            <person name="Kim D.S."/>
            <person name="Ko S.H."/>
            <person name="Shin Y.K."/>
            <person name="Lee J.S."/>
        </authorList>
    </citation>
    <scope>NUCLEOTIDE SEQUENCE</scope>
    <source>
        <strain evidence="14">N237</strain>
    </source>
</reference>
<feature type="domain" description="UvrD-like helicase C-terminal" evidence="13">
    <location>
        <begin position="291"/>
        <end position="574"/>
    </location>
</feature>
<dbReference type="Gene3D" id="3.40.50.300">
    <property type="entry name" value="P-loop containing nucleotide triphosphate hydrolases"/>
    <property type="match status" value="2"/>
</dbReference>
<dbReference type="SUPFAM" id="SSF52540">
    <property type="entry name" value="P-loop containing nucleoside triphosphate hydrolases"/>
    <property type="match status" value="1"/>
</dbReference>
<dbReference type="InterPro" id="IPR014016">
    <property type="entry name" value="UvrD-like_ATP-bd"/>
</dbReference>
<accession>A0ABY4R0I6</accession>
<evidence type="ECO:0000256" key="1">
    <source>
        <dbReference type="ARBA" id="ARBA00009922"/>
    </source>
</evidence>
<dbReference type="EC" id="5.6.2.4" evidence="8"/>
<feature type="binding site" evidence="10">
    <location>
        <begin position="27"/>
        <end position="34"/>
    </location>
    <ligand>
        <name>ATP</name>
        <dbReference type="ChEBI" id="CHEBI:30616"/>
    </ligand>
</feature>
<keyword evidence="3 10" id="KW-0378">Hydrolase</keyword>
<evidence type="ECO:0000259" key="13">
    <source>
        <dbReference type="PROSITE" id="PS51217"/>
    </source>
</evidence>
<gene>
    <name evidence="14" type="ORF">M6D93_04685</name>
</gene>
<keyword evidence="6" id="KW-0413">Isomerase</keyword>
<dbReference type="EMBL" id="CP097332">
    <property type="protein sequence ID" value="UQX89303.1"/>
    <property type="molecule type" value="Genomic_DNA"/>
</dbReference>
<evidence type="ECO:0000259" key="12">
    <source>
        <dbReference type="PROSITE" id="PS51198"/>
    </source>
</evidence>
<dbReference type="RefSeq" id="WP_249773199.1">
    <property type="nucleotide sequence ID" value="NZ_CP097332.1"/>
</dbReference>
<dbReference type="PROSITE" id="PS51217">
    <property type="entry name" value="UVRD_HELICASE_CTER"/>
    <property type="match status" value="1"/>
</dbReference>
<keyword evidence="15" id="KW-1185">Reference proteome</keyword>
<dbReference type="InterPro" id="IPR013986">
    <property type="entry name" value="DExx_box_DNA_helicase_dom_sf"/>
</dbReference>
<comment type="similarity">
    <text evidence="1">Belongs to the helicase family. UvrD subfamily.</text>
</comment>
<evidence type="ECO:0000313" key="15">
    <source>
        <dbReference type="Proteomes" id="UP001056336"/>
    </source>
</evidence>
<dbReference type="PANTHER" id="PTHR11070:SF3">
    <property type="entry name" value="DNA 3'-5' HELICASE"/>
    <property type="match status" value="1"/>
</dbReference>
<dbReference type="Pfam" id="PF13361">
    <property type="entry name" value="UvrD_C"/>
    <property type="match status" value="2"/>
</dbReference>
<evidence type="ECO:0000256" key="8">
    <source>
        <dbReference type="ARBA" id="ARBA00034808"/>
    </source>
</evidence>
<evidence type="ECO:0000256" key="7">
    <source>
        <dbReference type="ARBA" id="ARBA00034617"/>
    </source>
</evidence>
<dbReference type="PROSITE" id="PS51198">
    <property type="entry name" value="UVRD_HELICASE_ATP_BIND"/>
    <property type="match status" value="1"/>
</dbReference>
<evidence type="ECO:0000256" key="5">
    <source>
        <dbReference type="ARBA" id="ARBA00022840"/>
    </source>
</evidence>
<evidence type="ECO:0000256" key="2">
    <source>
        <dbReference type="ARBA" id="ARBA00022741"/>
    </source>
</evidence>
<feature type="domain" description="UvrD-like helicase ATP-binding" evidence="12">
    <location>
        <begin position="6"/>
        <end position="290"/>
    </location>
</feature>
<dbReference type="InterPro" id="IPR000212">
    <property type="entry name" value="DNA_helicase_UvrD/REP"/>
</dbReference>
<comment type="catalytic activity">
    <reaction evidence="7">
        <text>Couples ATP hydrolysis with the unwinding of duplex DNA by translocating in the 3'-5' direction.</text>
        <dbReference type="EC" id="5.6.2.4"/>
    </reaction>
</comment>
<dbReference type="Proteomes" id="UP001056336">
    <property type="component" value="Chromosome"/>
</dbReference>
<keyword evidence="2 10" id="KW-0547">Nucleotide-binding</keyword>
<name>A0ABY4R0I6_9ACTN</name>
<dbReference type="Pfam" id="PF00580">
    <property type="entry name" value="UvrD-helicase"/>
    <property type="match status" value="1"/>
</dbReference>
<proteinExistence type="inferred from homology"/>
<evidence type="ECO:0000313" key="14">
    <source>
        <dbReference type="EMBL" id="UQX89303.1"/>
    </source>
</evidence>
<comment type="catalytic activity">
    <reaction evidence="9">
        <text>ATP + H2O = ADP + phosphate + H(+)</text>
        <dbReference type="Rhea" id="RHEA:13065"/>
        <dbReference type="ChEBI" id="CHEBI:15377"/>
        <dbReference type="ChEBI" id="CHEBI:15378"/>
        <dbReference type="ChEBI" id="CHEBI:30616"/>
        <dbReference type="ChEBI" id="CHEBI:43474"/>
        <dbReference type="ChEBI" id="CHEBI:456216"/>
        <dbReference type="EC" id="5.6.2.4"/>
    </reaction>
</comment>
<feature type="region of interest" description="Disordered" evidence="11">
    <location>
        <begin position="660"/>
        <end position="681"/>
    </location>
</feature>
<reference evidence="14" key="2">
    <citation type="submission" date="2022-05" db="EMBL/GenBank/DDBJ databases">
        <authorList>
            <person name="Kim J.-S."/>
            <person name="Lee K."/>
            <person name="Suh M."/>
            <person name="Eom M."/>
            <person name="Kim J.-S."/>
            <person name="Kim D.-S."/>
            <person name="Ko S.-H."/>
            <person name="Shin Y."/>
            <person name="Lee J.-S."/>
        </authorList>
    </citation>
    <scope>NUCLEOTIDE SEQUENCE</scope>
    <source>
        <strain evidence="14">N237</strain>
    </source>
</reference>
<evidence type="ECO:0000256" key="3">
    <source>
        <dbReference type="ARBA" id="ARBA00022801"/>
    </source>
</evidence>
<evidence type="ECO:0000256" key="6">
    <source>
        <dbReference type="ARBA" id="ARBA00023235"/>
    </source>
</evidence>
<evidence type="ECO:0000256" key="10">
    <source>
        <dbReference type="PROSITE-ProRule" id="PRU00560"/>
    </source>
</evidence>
<organism evidence="14 15">
    <name type="scientific">Jatrophihabitans telluris</name>
    <dbReference type="NCBI Taxonomy" id="2038343"/>
    <lineage>
        <taxon>Bacteria</taxon>
        <taxon>Bacillati</taxon>
        <taxon>Actinomycetota</taxon>
        <taxon>Actinomycetes</taxon>
        <taxon>Jatrophihabitantales</taxon>
        <taxon>Jatrophihabitantaceae</taxon>
        <taxon>Jatrophihabitans</taxon>
    </lineage>
</organism>
<evidence type="ECO:0000256" key="4">
    <source>
        <dbReference type="ARBA" id="ARBA00022806"/>
    </source>
</evidence>
<dbReference type="InterPro" id="IPR027417">
    <property type="entry name" value="P-loop_NTPase"/>
</dbReference>
<dbReference type="GO" id="GO:0004386">
    <property type="term" value="F:helicase activity"/>
    <property type="evidence" value="ECO:0007669"/>
    <property type="project" value="UniProtKB-KW"/>
</dbReference>